<keyword evidence="2" id="KW-0812">Transmembrane</keyword>
<evidence type="ECO:0000313" key="4">
    <source>
        <dbReference type="Proteomes" id="UP001218218"/>
    </source>
</evidence>
<proteinExistence type="predicted"/>
<keyword evidence="4" id="KW-1185">Reference proteome</keyword>
<feature type="region of interest" description="Disordered" evidence="1">
    <location>
        <begin position="173"/>
        <end position="192"/>
    </location>
</feature>
<accession>A0AAD7EXQ7</accession>
<sequence>MRAAGSVNVSIPNTSPQIVYTPFLCNATSLVSDPGCSGGWNVSAIAGIPTVSTTGPAPDGGDIVPQMFMAFRASALYMSTSASSNATANFTVTSASLTLSRVINSAAGLIAIVDLVASELTTLTITYVPGVGTDVAQLDVGSILVAVTDPAVTSSFLPTMTLPPSMSLPTFIPKSTSSPSASPSPSSTPRSLTHRAQIAEALGLVLGLGVGLSLIAGTAFFWWRRRRRLQQQNNSWF</sequence>
<protein>
    <submittedName>
        <fullName evidence="3">Uncharacterized protein</fullName>
    </submittedName>
</protein>
<dbReference type="AlphaFoldDB" id="A0AAD7EXQ7"/>
<evidence type="ECO:0000256" key="2">
    <source>
        <dbReference type="SAM" id="Phobius"/>
    </source>
</evidence>
<evidence type="ECO:0000313" key="3">
    <source>
        <dbReference type="EMBL" id="KAJ7355710.1"/>
    </source>
</evidence>
<dbReference type="Proteomes" id="UP001218218">
    <property type="component" value="Unassembled WGS sequence"/>
</dbReference>
<evidence type="ECO:0000256" key="1">
    <source>
        <dbReference type="SAM" id="MobiDB-lite"/>
    </source>
</evidence>
<name>A0AAD7EXQ7_9AGAR</name>
<feature type="compositionally biased region" description="Low complexity" evidence="1">
    <location>
        <begin position="173"/>
        <end position="191"/>
    </location>
</feature>
<comment type="caution">
    <text evidence="3">The sequence shown here is derived from an EMBL/GenBank/DDBJ whole genome shotgun (WGS) entry which is preliminary data.</text>
</comment>
<feature type="transmembrane region" description="Helical" evidence="2">
    <location>
        <begin position="201"/>
        <end position="223"/>
    </location>
</feature>
<dbReference type="EMBL" id="JARIHO010000009">
    <property type="protein sequence ID" value="KAJ7355710.1"/>
    <property type="molecule type" value="Genomic_DNA"/>
</dbReference>
<organism evidence="3 4">
    <name type="scientific">Mycena albidolilacea</name>
    <dbReference type="NCBI Taxonomy" id="1033008"/>
    <lineage>
        <taxon>Eukaryota</taxon>
        <taxon>Fungi</taxon>
        <taxon>Dikarya</taxon>
        <taxon>Basidiomycota</taxon>
        <taxon>Agaricomycotina</taxon>
        <taxon>Agaricomycetes</taxon>
        <taxon>Agaricomycetidae</taxon>
        <taxon>Agaricales</taxon>
        <taxon>Marasmiineae</taxon>
        <taxon>Mycenaceae</taxon>
        <taxon>Mycena</taxon>
    </lineage>
</organism>
<keyword evidence="2" id="KW-1133">Transmembrane helix</keyword>
<keyword evidence="2" id="KW-0472">Membrane</keyword>
<reference evidence="3" key="1">
    <citation type="submission" date="2023-03" db="EMBL/GenBank/DDBJ databases">
        <title>Massive genome expansion in bonnet fungi (Mycena s.s.) driven by repeated elements and novel gene families across ecological guilds.</title>
        <authorList>
            <consortium name="Lawrence Berkeley National Laboratory"/>
            <person name="Harder C.B."/>
            <person name="Miyauchi S."/>
            <person name="Viragh M."/>
            <person name="Kuo A."/>
            <person name="Thoen E."/>
            <person name="Andreopoulos B."/>
            <person name="Lu D."/>
            <person name="Skrede I."/>
            <person name="Drula E."/>
            <person name="Henrissat B."/>
            <person name="Morin E."/>
            <person name="Kohler A."/>
            <person name="Barry K."/>
            <person name="LaButti K."/>
            <person name="Morin E."/>
            <person name="Salamov A."/>
            <person name="Lipzen A."/>
            <person name="Mereny Z."/>
            <person name="Hegedus B."/>
            <person name="Baldrian P."/>
            <person name="Stursova M."/>
            <person name="Weitz H."/>
            <person name="Taylor A."/>
            <person name="Grigoriev I.V."/>
            <person name="Nagy L.G."/>
            <person name="Martin F."/>
            <person name="Kauserud H."/>
        </authorList>
    </citation>
    <scope>NUCLEOTIDE SEQUENCE</scope>
    <source>
        <strain evidence="3">CBHHK002</strain>
    </source>
</reference>
<gene>
    <name evidence="3" type="ORF">DFH08DRAFT_690075</name>
</gene>